<comment type="similarity">
    <text evidence="1">Belongs to the thiamine-monophosphate kinase family.</text>
</comment>
<feature type="binding site" evidence="1">
    <location>
        <position position="271"/>
    </location>
    <ligand>
        <name>substrate</name>
    </ligand>
</feature>
<dbReference type="InterPro" id="IPR036921">
    <property type="entry name" value="PurM-like_N_sf"/>
</dbReference>
<comment type="pathway">
    <text evidence="1">Cofactor biosynthesis; thiamine diphosphate biosynthesis; thiamine diphosphate from thiamine phosphate: step 1/1.</text>
</comment>
<feature type="binding site" evidence="1">
    <location>
        <position position="32"/>
    </location>
    <ligand>
        <name>Mg(2+)</name>
        <dbReference type="ChEBI" id="CHEBI:18420"/>
        <label>3</label>
    </ligand>
</feature>
<feature type="binding site" evidence="1">
    <location>
        <position position="77"/>
    </location>
    <ligand>
        <name>Mg(2+)</name>
        <dbReference type="ChEBI" id="CHEBI:18420"/>
        <label>3</label>
    </ligand>
</feature>
<keyword evidence="1" id="KW-0547">Nucleotide-binding</keyword>
<evidence type="ECO:0000313" key="4">
    <source>
        <dbReference type="EMBL" id="AEW06160.1"/>
    </source>
</evidence>
<dbReference type="CDD" id="cd02194">
    <property type="entry name" value="ThiL"/>
    <property type="match status" value="1"/>
</dbReference>
<feature type="binding site" evidence="1">
    <location>
        <position position="46"/>
    </location>
    <ligand>
        <name>Mg(2+)</name>
        <dbReference type="ChEBI" id="CHEBI:18420"/>
        <label>4</label>
    </ligand>
</feature>
<dbReference type="GO" id="GO:0009229">
    <property type="term" value="P:thiamine diphosphate biosynthetic process"/>
    <property type="evidence" value="ECO:0007669"/>
    <property type="project" value="UniProtKB-UniRule"/>
</dbReference>
<dbReference type="GO" id="GO:0000287">
    <property type="term" value="F:magnesium ion binding"/>
    <property type="evidence" value="ECO:0007669"/>
    <property type="project" value="UniProtKB-UniRule"/>
</dbReference>
<name>G8TXV4_SULAD</name>
<protein>
    <recommendedName>
        <fullName evidence="1">Thiamine-monophosphate kinase</fullName>
        <shortName evidence="1">TMP kinase</shortName>
        <shortName evidence="1">Thiamine-phosphate kinase</shortName>
        <ecNumber evidence="1">2.7.4.16</ecNumber>
    </recommendedName>
</protein>
<dbReference type="InterPro" id="IPR036676">
    <property type="entry name" value="PurM-like_C_sf"/>
</dbReference>
<dbReference type="PANTHER" id="PTHR30270">
    <property type="entry name" value="THIAMINE-MONOPHOSPHATE KINASE"/>
    <property type="match status" value="1"/>
</dbReference>
<dbReference type="Pfam" id="PF02769">
    <property type="entry name" value="AIRS_C"/>
    <property type="match status" value="1"/>
</dbReference>
<dbReference type="STRING" id="679936.Sulac_2698"/>
<comment type="caution">
    <text evidence="1">Lacks conserved residue(s) required for the propagation of feature annotation.</text>
</comment>
<dbReference type="KEGG" id="sap:Sulac_2698"/>
<keyword evidence="5" id="KW-1185">Reference proteome</keyword>
<dbReference type="SUPFAM" id="SSF55326">
    <property type="entry name" value="PurM N-terminal domain-like"/>
    <property type="match status" value="1"/>
</dbReference>
<feature type="binding site" evidence="1">
    <location>
        <position position="218"/>
    </location>
    <ligand>
        <name>Mg(2+)</name>
        <dbReference type="ChEBI" id="CHEBI:18420"/>
        <label>3</label>
    </ligand>
</feature>
<gene>
    <name evidence="1" type="primary">thiL</name>
    <name evidence="4" type="ordered locus">Sulac_2698</name>
</gene>
<dbReference type="HOGENOM" id="CLU_046964_1_1_9"/>
<accession>G8TXV4</accession>
<feature type="binding site" evidence="1">
    <location>
        <position position="77"/>
    </location>
    <ligand>
        <name>Mg(2+)</name>
        <dbReference type="ChEBI" id="CHEBI:18420"/>
        <label>2</label>
    </ligand>
</feature>
<feature type="binding site" evidence="1">
    <location>
        <position position="77"/>
    </location>
    <ligand>
        <name>Mg(2+)</name>
        <dbReference type="ChEBI" id="CHEBI:18420"/>
        <label>4</label>
    </ligand>
</feature>
<feature type="binding site" evidence="1">
    <location>
        <begin position="124"/>
        <end position="125"/>
    </location>
    <ligand>
        <name>ATP</name>
        <dbReference type="ChEBI" id="CHEBI:30616"/>
    </ligand>
</feature>
<reference evidence="4 5" key="2">
    <citation type="journal article" date="2012" name="Stand. Genomic Sci.">
        <title>Complete genome sequence of the moderately thermophilic mineral-sulfide-oxidizing firmicute Sulfobacillus acidophilus type strain (NAL(T)).</title>
        <authorList>
            <person name="Anderson I."/>
            <person name="Chertkov O."/>
            <person name="Chen A."/>
            <person name="Saunders E."/>
            <person name="Lapidus A."/>
            <person name="Nolan M."/>
            <person name="Lucas S."/>
            <person name="Hammon N."/>
            <person name="Deshpande S."/>
            <person name="Cheng J.F."/>
            <person name="Han C."/>
            <person name="Tapia R."/>
            <person name="Goodwin L.A."/>
            <person name="Pitluck S."/>
            <person name="Liolios K."/>
            <person name="Pagani I."/>
            <person name="Ivanova N."/>
            <person name="Mikhailova N."/>
            <person name="Pati A."/>
            <person name="Palaniappan K."/>
            <person name="Land M."/>
            <person name="Pan C."/>
            <person name="Rohde M."/>
            <person name="Pukall R."/>
            <person name="Goker M."/>
            <person name="Detter J.C."/>
            <person name="Woyke T."/>
            <person name="Bristow J."/>
            <person name="Eisen J.A."/>
            <person name="Markowitz V."/>
            <person name="Hugenholtz P."/>
            <person name="Kyrpides N.C."/>
            <person name="Klenk H.P."/>
            <person name="Mavromatis K."/>
        </authorList>
    </citation>
    <scope>NUCLEOTIDE SEQUENCE [LARGE SCALE GENOMIC DNA]</scope>
    <source>
        <strain evidence="5">ATCC 700253 / DSM 10332 / NAL</strain>
    </source>
</reference>
<dbReference type="PIRSF" id="PIRSF005303">
    <property type="entry name" value="Thiam_monoph_kin"/>
    <property type="match status" value="1"/>
</dbReference>
<keyword evidence="1" id="KW-0784">Thiamine biosynthesis</keyword>
<feature type="binding site" evidence="1">
    <location>
        <position position="221"/>
    </location>
    <ligand>
        <name>Mg(2+)</name>
        <dbReference type="ChEBI" id="CHEBI:18420"/>
        <label>5</label>
    </ligand>
</feature>
<dbReference type="GO" id="GO:0005524">
    <property type="term" value="F:ATP binding"/>
    <property type="evidence" value="ECO:0007669"/>
    <property type="project" value="UniProtKB-UniRule"/>
</dbReference>
<reference evidence="5" key="1">
    <citation type="submission" date="2011-12" db="EMBL/GenBank/DDBJ databases">
        <title>The complete genome of chromosome of Sulfobacillus acidophilus DSM 10332.</title>
        <authorList>
            <person name="Lucas S."/>
            <person name="Han J."/>
            <person name="Lapidus A."/>
            <person name="Bruce D."/>
            <person name="Goodwin L."/>
            <person name="Pitluck S."/>
            <person name="Peters L."/>
            <person name="Kyrpides N."/>
            <person name="Mavromatis K."/>
            <person name="Ivanova N."/>
            <person name="Mikhailova N."/>
            <person name="Chertkov O."/>
            <person name="Saunders E."/>
            <person name="Detter J.C."/>
            <person name="Tapia R."/>
            <person name="Han C."/>
            <person name="Land M."/>
            <person name="Hauser L."/>
            <person name="Markowitz V."/>
            <person name="Cheng J.-F."/>
            <person name="Hugenholtz P."/>
            <person name="Woyke T."/>
            <person name="Wu D."/>
            <person name="Pukall R."/>
            <person name="Gehrich-Schroeter G."/>
            <person name="Schneider S."/>
            <person name="Klenk H.-P."/>
            <person name="Eisen J.A."/>
        </authorList>
    </citation>
    <scope>NUCLEOTIDE SEQUENCE [LARGE SCALE GENOMIC DNA]</scope>
    <source>
        <strain evidence="5">ATCC 700253 / DSM 10332 / NAL</strain>
    </source>
</reference>
<dbReference type="Proteomes" id="UP000005439">
    <property type="component" value="Chromosome"/>
</dbReference>
<dbReference type="Gene3D" id="3.30.1330.10">
    <property type="entry name" value="PurM-like, N-terminal domain"/>
    <property type="match status" value="1"/>
</dbReference>
<evidence type="ECO:0000259" key="2">
    <source>
        <dbReference type="Pfam" id="PF00586"/>
    </source>
</evidence>
<dbReference type="InterPro" id="IPR016188">
    <property type="entry name" value="PurM-like_N"/>
</dbReference>
<proteinExistence type="inferred from homology"/>
<dbReference type="InterPro" id="IPR010918">
    <property type="entry name" value="PurM-like_C_dom"/>
</dbReference>
<dbReference type="AlphaFoldDB" id="G8TXV4"/>
<dbReference type="InterPro" id="IPR006283">
    <property type="entry name" value="ThiL-like"/>
</dbReference>
<feature type="binding site" evidence="1">
    <location>
        <position position="327"/>
    </location>
    <ligand>
        <name>substrate</name>
    </ligand>
</feature>
<dbReference type="EC" id="2.7.4.16" evidence="1"/>
<feature type="binding site" evidence="1">
    <location>
        <position position="48"/>
    </location>
    <ligand>
        <name>Mg(2+)</name>
        <dbReference type="ChEBI" id="CHEBI:18420"/>
        <label>1</label>
    </ligand>
</feature>
<keyword evidence="1 4" id="KW-0418">Kinase</keyword>
<dbReference type="PATRIC" id="fig|679936.5.peg.2792"/>
<keyword evidence="1" id="KW-0460">Magnesium</keyword>
<dbReference type="GO" id="GO:0009030">
    <property type="term" value="F:thiamine-phosphate kinase activity"/>
    <property type="evidence" value="ECO:0007669"/>
    <property type="project" value="UniProtKB-UniRule"/>
</dbReference>
<dbReference type="Pfam" id="PF00586">
    <property type="entry name" value="AIRS"/>
    <property type="match status" value="1"/>
</dbReference>
<comment type="miscellaneous">
    <text evidence="1">Reaction mechanism of ThiL seems to utilize a direct, inline transfer of the gamma-phosphate of ATP to TMP rather than a phosphorylated enzyme intermediate.</text>
</comment>
<feature type="binding site" evidence="1">
    <location>
        <position position="48"/>
    </location>
    <ligand>
        <name>Mg(2+)</name>
        <dbReference type="ChEBI" id="CHEBI:18420"/>
        <label>2</label>
    </ligand>
</feature>
<feature type="binding site" evidence="1">
    <location>
        <position position="125"/>
    </location>
    <ligand>
        <name>Mg(2+)</name>
        <dbReference type="ChEBI" id="CHEBI:18420"/>
        <label>1</label>
    </ligand>
</feature>
<feature type="binding site" evidence="1">
    <location>
        <position position="55"/>
    </location>
    <ligand>
        <name>substrate</name>
    </ligand>
</feature>
<feature type="domain" description="PurM-like N-terminal" evidence="2">
    <location>
        <begin position="30"/>
        <end position="142"/>
    </location>
</feature>
<dbReference type="HAMAP" id="MF_02128">
    <property type="entry name" value="TMP_kinase"/>
    <property type="match status" value="1"/>
</dbReference>
<evidence type="ECO:0000256" key="1">
    <source>
        <dbReference type="HAMAP-Rule" id="MF_02128"/>
    </source>
</evidence>
<feature type="binding site" evidence="1">
    <location>
        <position position="220"/>
    </location>
    <ligand>
        <name>ATP</name>
        <dbReference type="ChEBI" id="CHEBI:30616"/>
    </ligand>
</feature>
<dbReference type="EMBL" id="CP003179">
    <property type="protein sequence ID" value="AEW06160.1"/>
    <property type="molecule type" value="Genomic_DNA"/>
</dbReference>
<feature type="binding site" evidence="1">
    <location>
        <position position="32"/>
    </location>
    <ligand>
        <name>Mg(2+)</name>
        <dbReference type="ChEBI" id="CHEBI:18420"/>
        <label>4</label>
    </ligand>
</feature>
<keyword evidence="1 4" id="KW-0808">Transferase</keyword>
<organism evidence="4 5">
    <name type="scientific">Sulfobacillus acidophilus (strain ATCC 700253 / DSM 10332 / NAL)</name>
    <dbReference type="NCBI Taxonomy" id="679936"/>
    <lineage>
        <taxon>Bacteria</taxon>
        <taxon>Bacillati</taxon>
        <taxon>Bacillota</taxon>
        <taxon>Clostridia</taxon>
        <taxon>Eubacteriales</taxon>
        <taxon>Clostridiales Family XVII. Incertae Sedis</taxon>
        <taxon>Sulfobacillus</taxon>
    </lineage>
</organism>
<dbReference type="NCBIfam" id="TIGR01379">
    <property type="entry name" value="thiL"/>
    <property type="match status" value="1"/>
</dbReference>
<feature type="binding site" evidence="1">
    <location>
        <position position="151"/>
    </location>
    <ligand>
        <name>ATP</name>
        <dbReference type="ChEBI" id="CHEBI:30616"/>
    </ligand>
</feature>
<evidence type="ECO:0000259" key="3">
    <source>
        <dbReference type="Pfam" id="PF02769"/>
    </source>
</evidence>
<dbReference type="SUPFAM" id="SSF56042">
    <property type="entry name" value="PurM C-terminal domain-like"/>
    <property type="match status" value="1"/>
</dbReference>
<feature type="domain" description="PurM-like C-terminal" evidence="3">
    <location>
        <begin position="155"/>
        <end position="311"/>
    </location>
</feature>
<dbReference type="GO" id="GO:0009228">
    <property type="term" value="P:thiamine biosynthetic process"/>
    <property type="evidence" value="ECO:0007669"/>
    <property type="project" value="UniProtKB-KW"/>
</dbReference>
<dbReference type="UniPathway" id="UPA00060">
    <property type="reaction ID" value="UER00142"/>
</dbReference>
<dbReference type="Gene3D" id="3.90.650.10">
    <property type="entry name" value="PurM-like C-terminal domain"/>
    <property type="match status" value="1"/>
</dbReference>
<comment type="function">
    <text evidence="1">Catalyzes the ATP-dependent phosphorylation of thiamine-monophosphate (TMP) to form thiamine-pyrophosphate (TPP), the active form of vitamin B1.</text>
</comment>
<keyword evidence="1" id="KW-0067">ATP-binding</keyword>
<keyword evidence="1" id="KW-0479">Metal-binding</keyword>
<comment type="catalytic activity">
    <reaction evidence="1">
        <text>thiamine phosphate + ATP = thiamine diphosphate + ADP</text>
        <dbReference type="Rhea" id="RHEA:15913"/>
        <dbReference type="ChEBI" id="CHEBI:30616"/>
        <dbReference type="ChEBI" id="CHEBI:37575"/>
        <dbReference type="ChEBI" id="CHEBI:58937"/>
        <dbReference type="ChEBI" id="CHEBI:456216"/>
        <dbReference type="EC" id="2.7.4.16"/>
    </reaction>
</comment>
<sequence length="332" mass="35677">MLIREVGERGLIAMIHRMQPTPAPGFVGIGDDAAVVPGDPAGWLISQDMLVEEIHFRWDWSTPEQVGAKAAAVNLSDIAAMGGIPAAVLTSLALPANLRVEVVEDLIRGLTRTLDRYGAYIIGGDTVGSPDRLVLDVTILGRPGASGPIRRMGARPGDHLLVSGRLGASYAGYQLLSHGGHWPGNNITERSVLVAHLTPTPRVELGQAVAPFVHAMTDISDGLEAEVEELTRFGGIGAEIQIDRLPIDQATREVARIYGVSVEEFALYGGEDYELLMAVPGSRLPNVLEAANHVGVPVTDIGRVTDEPGIRWQLGGEEVEWDGRRAFDHFNR</sequence>
<dbReference type="PANTHER" id="PTHR30270:SF0">
    <property type="entry name" value="THIAMINE-MONOPHOSPHATE KINASE"/>
    <property type="match status" value="1"/>
</dbReference>
<evidence type="ECO:0000313" key="5">
    <source>
        <dbReference type="Proteomes" id="UP000005439"/>
    </source>
</evidence>